<dbReference type="PROSITE" id="PS50928">
    <property type="entry name" value="ABC_TM1"/>
    <property type="match status" value="1"/>
</dbReference>
<reference evidence="9 12" key="2">
    <citation type="submission" date="2020-05" db="EMBL/GenBank/DDBJ databases">
        <title>DNA-SIP metagenomic assembled genomes.</title>
        <authorList>
            <person name="Yu J."/>
        </authorList>
    </citation>
    <scope>NUCLEOTIDE SEQUENCE [LARGE SCALE GENOMIC DNA]</scope>
    <source>
        <strain evidence="9">Bin5.27</strain>
    </source>
</reference>
<dbReference type="SUPFAM" id="SSF161098">
    <property type="entry name" value="MetI-like"/>
    <property type="match status" value="1"/>
</dbReference>
<comment type="caution">
    <text evidence="10">The sequence shown here is derived from an EMBL/GenBank/DDBJ whole genome shotgun (WGS) entry which is preliminary data.</text>
</comment>
<comment type="similarity">
    <text evidence="7">Belongs to the binding-protein-dependent transport system permease family.</text>
</comment>
<dbReference type="CDD" id="cd06261">
    <property type="entry name" value="TM_PBP2"/>
    <property type="match status" value="1"/>
</dbReference>
<organism evidence="10 11">
    <name type="scientific">Glycomyces artemisiae</name>
    <dbReference type="NCBI Taxonomy" id="1076443"/>
    <lineage>
        <taxon>Bacteria</taxon>
        <taxon>Bacillati</taxon>
        <taxon>Actinomycetota</taxon>
        <taxon>Actinomycetes</taxon>
        <taxon>Glycomycetales</taxon>
        <taxon>Glycomycetaceae</taxon>
        <taxon>Glycomyces</taxon>
    </lineage>
</organism>
<evidence type="ECO:0000256" key="6">
    <source>
        <dbReference type="ARBA" id="ARBA00023136"/>
    </source>
</evidence>
<evidence type="ECO:0000256" key="2">
    <source>
        <dbReference type="ARBA" id="ARBA00022448"/>
    </source>
</evidence>
<dbReference type="Proteomes" id="UP000574690">
    <property type="component" value="Unassembled WGS sequence"/>
</dbReference>
<evidence type="ECO:0000256" key="4">
    <source>
        <dbReference type="ARBA" id="ARBA00022692"/>
    </source>
</evidence>
<keyword evidence="3" id="KW-1003">Cell membrane</keyword>
<evidence type="ECO:0000259" key="8">
    <source>
        <dbReference type="PROSITE" id="PS50928"/>
    </source>
</evidence>
<evidence type="ECO:0000313" key="11">
    <source>
        <dbReference type="Proteomes" id="UP000238176"/>
    </source>
</evidence>
<comment type="subcellular location">
    <subcellularLocation>
        <location evidence="1 7">Cell membrane</location>
        <topology evidence="1 7">Multi-pass membrane protein</topology>
    </subcellularLocation>
</comment>
<evidence type="ECO:0000256" key="5">
    <source>
        <dbReference type="ARBA" id="ARBA00022989"/>
    </source>
</evidence>
<dbReference type="OrthoDB" id="9778910at2"/>
<keyword evidence="2 7" id="KW-0813">Transport</keyword>
<dbReference type="EMBL" id="JABFXE010000913">
    <property type="protein sequence ID" value="NUQ91122.1"/>
    <property type="molecule type" value="Genomic_DNA"/>
</dbReference>
<dbReference type="InterPro" id="IPR000515">
    <property type="entry name" value="MetI-like"/>
</dbReference>
<reference evidence="10 11" key="1">
    <citation type="submission" date="2018-03" db="EMBL/GenBank/DDBJ databases">
        <title>Genomic Encyclopedia of Type Strains, Phase III (KMG-III): the genomes of soil and plant-associated and newly described type strains.</title>
        <authorList>
            <person name="Whitman W."/>
        </authorList>
    </citation>
    <scope>NUCLEOTIDE SEQUENCE [LARGE SCALE GENOMIC DNA]</scope>
    <source>
        <strain evidence="10 11">CGMCC 4.7067</strain>
    </source>
</reference>
<accession>A0A2T0UIB0</accession>
<dbReference type="Proteomes" id="UP000238176">
    <property type="component" value="Unassembled WGS sequence"/>
</dbReference>
<feature type="transmembrane region" description="Helical" evidence="7">
    <location>
        <begin position="155"/>
        <end position="176"/>
    </location>
</feature>
<proteinExistence type="inferred from homology"/>
<feature type="transmembrane region" description="Helical" evidence="7">
    <location>
        <begin position="303"/>
        <end position="329"/>
    </location>
</feature>
<dbReference type="GO" id="GO:0005886">
    <property type="term" value="C:plasma membrane"/>
    <property type="evidence" value="ECO:0007669"/>
    <property type="project" value="UniProtKB-SubCell"/>
</dbReference>
<dbReference type="InterPro" id="IPR035906">
    <property type="entry name" value="MetI-like_sf"/>
</dbReference>
<gene>
    <name evidence="10" type="ORF">B0I28_10626</name>
    <name evidence="9" type="ORF">HOQ43_21985</name>
</gene>
<dbReference type="Gene3D" id="1.10.3720.10">
    <property type="entry name" value="MetI-like"/>
    <property type="match status" value="1"/>
</dbReference>
<dbReference type="Pfam" id="PF00528">
    <property type="entry name" value="BPD_transp_1"/>
    <property type="match status" value="1"/>
</dbReference>
<sequence length="336" mass="37214">MGRYVIRRLLQALLTLGIVLFLLHYLTALSVQIRGNPALLFFGGDRTPDPGMLAQVERLYGLDNKCYERTGDPCLAPFVDRLQNFVQGDFGTTLNGNRDVGQLLAIYIPNTLRLFIFATITLVAVSMVLGTWAARHRGKFIDHTVRGTTILADSIPVFLILLSYVYIVAVPLTRWARDIWGTESFMGQVFRPNYNPDYPWTTIIIPGIIVGTVGLASMTRLIRASQLENLGSDFVRTAKAKGLKPLRITIVHVIRNSMIPIITGIGFLFAFMLSGAVLTEGVMGIPGMGRMIFQAVQRQEGNLVIVGLTVSAVVVVFVSLIVDLLYAVLDPRIRYE</sequence>
<dbReference type="AlphaFoldDB" id="A0A2T0UIB0"/>
<keyword evidence="4 7" id="KW-0812">Transmembrane</keyword>
<name>A0A2T0UIB0_9ACTN</name>
<evidence type="ECO:0000256" key="1">
    <source>
        <dbReference type="ARBA" id="ARBA00004651"/>
    </source>
</evidence>
<feature type="transmembrane region" description="Helical" evidence="7">
    <location>
        <begin position="261"/>
        <end position="283"/>
    </location>
</feature>
<keyword evidence="11" id="KW-1185">Reference proteome</keyword>
<dbReference type="PANTHER" id="PTHR30465">
    <property type="entry name" value="INNER MEMBRANE ABC TRANSPORTER"/>
    <property type="match status" value="1"/>
</dbReference>
<keyword evidence="5 7" id="KW-1133">Transmembrane helix</keyword>
<evidence type="ECO:0000313" key="12">
    <source>
        <dbReference type="Proteomes" id="UP000574690"/>
    </source>
</evidence>
<dbReference type="GO" id="GO:0055085">
    <property type="term" value="P:transmembrane transport"/>
    <property type="evidence" value="ECO:0007669"/>
    <property type="project" value="InterPro"/>
</dbReference>
<keyword evidence="6 7" id="KW-0472">Membrane</keyword>
<feature type="transmembrane region" description="Helical" evidence="7">
    <location>
        <begin position="198"/>
        <end position="218"/>
    </location>
</feature>
<evidence type="ECO:0000256" key="3">
    <source>
        <dbReference type="ARBA" id="ARBA00022475"/>
    </source>
</evidence>
<evidence type="ECO:0000313" key="10">
    <source>
        <dbReference type="EMBL" id="PRY57606.1"/>
    </source>
</evidence>
<evidence type="ECO:0000313" key="9">
    <source>
        <dbReference type="EMBL" id="NUQ91122.1"/>
    </source>
</evidence>
<dbReference type="PANTHER" id="PTHR30465:SF0">
    <property type="entry name" value="OLIGOPEPTIDE TRANSPORT SYSTEM PERMEASE PROTEIN APPB"/>
    <property type="match status" value="1"/>
</dbReference>
<evidence type="ECO:0000256" key="7">
    <source>
        <dbReference type="RuleBase" id="RU363032"/>
    </source>
</evidence>
<feature type="domain" description="ABC transmembrane type-1" evidence="8">
    <location>
        <begin position="108"/>
        <end position="326"/>
    </location>
</feature>
<protein>
    <submittedName>
        <fullName evidence="9">ABC transporter permease</fullName>
    </submittedName>
    <submittedName>
        <fullName evidence="10">Peptide/nickel transport system permease protein/oligopeptide transport system permease protein</fullName>
    </submittedName>
</protein>
<feature type="transmembrane region" description="Helical" evidence="7">
    <location>
        <begin position="114"/>
        <end position="134"/>
    </location>
</feature>
<dbReference type="EMBL" id="PVTJ01000006">
    <property type="protein sequence ID" value="PRY57606.1"/>
    <property type="molecule type" value="Genomic_DNA"/>
</dbReference>